<dbReference type="PROSITE" id="PS50041">
    <property type="entry name" value="C_TYPE_LECTIN_2"/>
    <property type="match status" value="1"/>
</dbReference>
<sequence length="132" mass="15513">MPRFRNSCYFVSSTQRNWTEARTSCERHGGHLAVVNDAEEYTFLVQMIKTSDWFSFPVYWLGGYRPANSLACKWVNSDDWAFVKLQQTISLSNEEICLSIQKDLGYFSHLTDEDRRWIFVSCNNTLNYICEI</sequence>
<gene>
    <name evidence="2" type="ORF">DPMN_145094</name>
</gene>
<dbReference type="InterPro" id="IPR016187">
    <property type="entry name" value="CTDL_fold"/>
</dbReference>
<dbReference type="EMBL" id="JAIWYP010000007">
    <property type="protein sequence ID" value="KAH3791605.1"/>
    <property type="molecule type" value="Genomic_DNA"/>
</dbReference>
<dbReference type="SMART" id="SM00034">
    <property type="entry name" value="CLECT"/>
    <property type="match status" value="1"/>
</dbReference>
<dbReference type="InterPro" id="IPR050111">
    <property type="entry name" value="C-type_lectin/snaclec_domain"/>
</dbReference>
<name>A0A9D4F3C1_DREPO</name>
<dbReference type="AlphaFoldDB" id="A0A9D4F3C1"/>
<evidence type="ECO:0000313" key="2">
    <source>
        <dbReference type="EMBL" id="KAH3791605.1"/>
    </source>
</evidence>
<dbReference type="SUPFAM" id="SSF56436">
    <property type="entry name" value="C-type lectin-like"/>
    <property type="match status" value="1"/>
</dbReference>
<organism evidence="2 3">
    <name type="scientific">Dreissena polymorpha</name>
    <name type="common">Zebra mussel</name>
    <name type="synonym">Mytilus polymorpha</name>
    <dbReference type="NCBI Taxonomy" id="45954"/>
    <lineage>
        <taxon>Eukaryota</taxon>
        <taxon>Metazoa</taxon>
        <taxon>Spiralia</taxon>
        <taxon>Lophotrochozoa</taxon>
        <taxon>Mollusca</taxon>
        <taxon>Bivalvia</taxon>
        <taxon>Autobranchia</taxon>
        <taxon>Heteroconchia</taxon>
        <taxon>Euheterodonta</taxon>
        <taxon>Imparidentia</taxon>
        <taxon>Neoheterodontei</taxon>
        <taxon>Myida</taxon>
        <taxon>Dreissenoidea</taxon>
        <taxon>Dreissenidae</taxon>
        <taxon>Dreissena</taxon>
    </lineage>
</organism>
<keyword evidence="3" id="KW-1185">Reference proteome</keyword>
<proteinExistence type="predicted"/>
<dbReference type="CDD" id="cd00037">
    <property type="entry name" value="CLECT"/>
    <property type="match status" value="1"/>
</dbReference>
<dbReference type="Pfam" id="PF00059">
    <property type="entry name" value="Lectin_C"/>
    <property type="match status" value="1"/>
</dbReference>
<dbReference type="Proteomes" id="UP000828390">
    <property type="component" value="Unassembled WGS sequence"/>
</dbReference>
<comment type="caution">
    <text evidence="2">The sequence shown here is derived from an EMBL/GenBank/DDBJ whole genome shotgun (WGS) entry which is preliminary data.</text>
</comment>
<reference evidence="2" key="1">
    <citation type="journal article" date="2019" name="bioRxiv">
        <title>The Genome of the Zebra Mussel, Dreissena polymorpha: A Resource for Invasive Species Research.</title>
        <authorList>
            <person name="McCartney M.A."/>
            <person name="Auch B."/>
            <person name="Kono T."/>
            <person name="Mallez S."/>
            <person name="Zhang Y."/>
            <person name="Obille A."/>
            <person name="Becker A."/>
            <person name="Abrahante J.E."/>
            <person name="Garbe J."/>
            <person name="Badalamenti J.P."/>
            <person name="Herman A."/>
            <person name="Mangelson H."/>
            <person name="Liachko I."/>
            <person name="Sullivan S."/>
            <person name="Sone E.D."/>
            <person name="Koren S."/>
            <person name="Silverstein K.A.T."/>
            <person name="Beckman K.B."/>
            <person name="Gohl D.M."/>
        </authorList>
    </citation>
    <scope>NUCLEOTIDE SEQUENCE</scope>
    <source>
        <strain evidence="2">Duluth1</strain>
        <tissue evidence="2">Whole animal</tissue>
    </source>
</reference>
<feature type="domain" description="C-type lectin" evidence="1">
    <location>
        <begin position="4"/>
        <end position="131"/>
    </location>
</feature>
<dbReference type="Gene3D" id="3.10.100.10">
    <property type="entry name" value="Mannose-Binding Protein A, subunit A"/>
    <property type="match status" value="1"/>
</dbReference>
<dbReference type="InterPro" id="IPR016186">
    <property type="entry name" value="C-type_lectin-like/link_sf"/>
</dbReference>
<evidence type="ECO:0000259" key="1">
    <source>
        <dbReference type="PROSITE" id="PS50041"/>
    </source>
</evidence>
<reference evidence="2" key="2">
    <citation type="submission" date="2020-11" db="EMBL/GenBank/DDBJ databases">
        <authorList>
            <person name="McCartney M.A."/>
            <person name="Auch B."/>
            <person name="Kono T."/>
            <person name="Mallez S."/>
            <person name="Becker A."/>
            <person name="Gohl D.M."/>
            <person name="Silverstein K.A.T."/>
            <person name="Koren S."/>
            <person name="Bechman K.B."/>
            <person name="Herman A."/>
            <person name="Abrahante J.E."/>
            <person name="Garbe J."/>
        </authorList>
    </citation>
    <scope>NUCLEOTIDE SEQUENCE</scope>
    <source>
        <strain evidence="2">Duluth1</strain>
        <tissue evidence="2">Whole animal</tissue>
    </source>
</reference>
<dbReference type="PANTHER" id="PTHR22803">
    <property type="entry name" value="MANNOSE, PHOSPHOLIPASE, LECTIN RECEPTOR RELATED"/>
    <property type="match status" value="1"/>
</dbReference>
<accession>A0A9D4F3C1</accession>
<evidence type="ECO:0000313" key="3">
    <source>
        <dbReference type="Proteomes" id="UP000828390"/>
    </source>
</evidence>
<protein>
    <recommendedName>
        <fullName evidence="1">C-type lectin domain-containing protein</fullName>
    </recommendedName>
</protein>
<dbReference type="InterPro" id="IPR001304">
    <property type="entry name" value="C-type_lectin-like"/>
</dbReference>